<accession>A0AAE1XUJ0</accession>
<proteinExistence type="inferred from homology"/>
<keyword evidence="7" id="KW-1185">Reference proteome</keyword>
<comment type="caution">
    <text evidence="6">The sequence shown here is derived from an EMBL/GenBank/DDBJ whole genome shotgun (WGS) entry which is preliminary data.</text>
</comment>
<sequence length="103" mass="11231">MEAVKRLTAEKPVVIFGTSTCCMCHTIKTLICSFGANPMVYELDKVANGQQLERALVVALGQRPSFPAVFIDQELVGGANEVMSLHVKGFLVPLLKKAKAIWI</sequence>
<gene>
    <name evidence="6" type="ORF">Salat_2230700</name>
</gene>
<evidence type="ECO:0000313" key="6">
    <source>
        <dbReference type="EMBL" id="KAK4418180.1"/>
    </source>
</evidence>
<evidence type="ECO:0000256" key="4">
    <source>
        <dbReference type="ARBA" id="ARBA00023284"/>
    </source>
</evidence>
<dbReference type="Proteomes" id="UP001293254">
    <property type="component" value="Unassembled WGS sequence"/>
</dbReference>
<dbReference type="PRINTS" id="PR00160">
    <property type="entry name" value="GLUTAREDOXIN"/>
</dbReference>
<evidence type="ECO:0000259" key="5">
    <source>
        <dbReference type="Pfam" id="PF00462"/>
    </source>
</evidence>
<dbReference type="SUPFAM" id="SSF52833">
    <property type="entry name" value="Thioredoxin-like"/>
    <property type="match status" value="1"/>
</dbReference>
<dbReference type="GO" id="GO:0005737">
    <property type="term" value="C:cytoplasm"/>
    <property type="evidence" value="ECO:0007669"/>
    <property type="project" value="UniProtKB-SubCell"/>
</dbReference>
<dbReference type="InterPro" id="IPR002109">
    <property type="entry name" value="Glutaredoxin"/>
</dbReference>
<dbReference type="NCBIfam" id="TIGR02189">
    <property type="entry name" value="GlrX-like_plant"/>
    <property type="match status" value="1"/>
</dbReference>
<keyword evidence="4" id="KW-0676">Redox-active center</keyword>
<evidence type="ECO:0000256" key="2">
    <source>
        <dbReference type="ARBA" id="ARBA00007568"/>
    </source>
</evidence>
<organism evidence="6 7">
    <name type="scientific">Sesamum alatum</name>
    <dbReference type="NCBI Taxonomy" id="300844"/>
    <lineage>
        <taxon>Eukaryota</taxon>
        <taxon>Viridiplantae</taxon>
        <taxon>Streptophyta</taxon>
        <taxon>Embryophyta</taxon>
        <taxon>Tracheophyta</taxon>
        <taxon>Spermatophyta</taxon>
        <taxon>Magnoliopsida</taxon>
        <taxon>eudicotyledons</taxon>
        <taxon>Gunneridae</taxon>
        <taxon>Pentapetalae</taxon>
        <taxon>asterids</taxon>
        <taxon>lamiids</taxon>
        <taxon>Lamiales</taxon>
        <taxon>Pedaliaceae</taxon>
        <taxon>Sesamum</taxon>
    </lineage>
</organism>
<protein>
    <submittedName>
        <fullName evidence="6">Monothiol glutaredoxin-S2</fullName>
    </submittedName>
</protein>
<dbReference type="PROSITE" id="PS51354">
    <property type="entry name" value="GLUTAREDOXIN_2"/>
    <property type="match status" value="1"/>
</dbReference>
<comment type="subcellular location">
    <subcellularLocation>
        <location evidence="1">Cytoplasm</location>
    </subcellularLocation>
</comment>
<evidence type="ECO:0000313" key="7">
    <source>
        <dbReference type="Proteomes" id="UP001293254"/>
    </source>
</evidence>
<dbReference type="InterPro" id="IPR036249">
    <property type="entry name" value="Thioredoxin-like_sf"/>
</dbReference>
<comment type="similarity">
    <text evidence="2">Belongs to the glutaredoxin family. CC-type subfamily.</text>
</comment>
<reference evidence="6" key="1">
    <citation type="submission" date="2020-06" db="EMBL/GenBank/DDBJ databases">
        <authorList>
            <person name="Li T."/>
            <person name="Hu X."/>
            <person name="Zhang T."/>
            <person name="Song X."/>
            <person name="Zhang H."/>
            <person name="Dai N."/>
            <person name="Sheng W."/>
            <person name="Hou X."/>
            <person name="Wei L."/>
        </authorList>
    </citation>
    <scope>NUCLEOTIDE SEQUENCE</scope>
    <source>
        <strain evidence="6">3651</strain>
        <tissue evidence="6">Leaf</tissue>
    </source>
</reference>
<dbReference type="AlphaFoldDB" id="A0AAE1XUJ0"/>
<dbReference type="InterPro" id="IPR014025">
    <property type="entry name" value="Glutaredoxin_subgr"/>
</dbReference>
<feature type="domain" description="Glutaredoxin" evidence="5">
    <location>
        <begin position="13"/>
        <end position="76"/>
    </location>
</feature>
<dbReference type="InterPro" id="IPR011905">
    <property type="entry name" value="GlrX-like_pln_2"/>
</dbReference>
<dbReference type="Gene3D" id="3.40.30.10">
    <property type="entry name" value="Glutaredoxin"/>
    <property type="match status" value="1"/>
</dbReference>
<reference evidence="6" key="2">
    <citation type="journal article" date="2024" name="Plant">
        <title>Genomic evolution and insights into agronomic trait innovations of Sesamum species.</title>
        <authorList>
            <person name="Miao H."/>
            <person name="Wang L."/>
            <person name="Qu L."/>
            <person name="Liu H."/>
            <person name="Sun Y."/>
            <person name="Le M."/>
            <person name="Wang Q."/>
            <person name="Wei S."/>
            <person name="Zheng Y."/>
            <person name="Lin W."/>
            <person name="Duan Y."/>
            <person name="Cao H."/>
            <person name="Xiong S."/>
            <person name="Wang X."/>
            <person name="Wei L."/>
            <person name="Li C."/>
            <person name="Ma Q."/>
            <person name="Ju M."/>
            <person name="Zhao R."/>
            <person name="Li G."/>
            <person name="Mu C."/>
            <person name="Tian Q."/>
            <person name="Mei H."/>
            <person name="Zhang T."/>
            <person name="Gao T."/>
            <person name="Zhang H."/>
        </authorList>
    </citation>
    <scope>NUCLEOTIDE SEQUENCE</scope>
    <source>
        <strain evidence="6">3651</strain>
    </source>
</reference>
<dbReference type="CDD" id="cd03419">
    <property type="entry name" value="GRX_GRXh_1_2_like"/>
    <property type="match status" value="1"/>
</dbReference>
<name>A0AAE1XUJ0_9LAMI</name>
<evidence type="ECO:0000256" key="1">
    <source>
        <dbReference type="ARBA" id="ARBA00004496"/>
    </source>
</evidence>
<dbReference type="EMBL" id="JACGWO010000009">
    <property type="protein sequence ID" value="KAK4418180.1"/>
    <property type="molecule type" value="Genomic_DNA"/>
</dbReference>
<dbReference type="Pfam" id="PF00462">
    <property type="entry name" value="Glutaredoxin"/>
    <property type="match status" value="1"/>
</dbReference>
<keyword evidence="3" id="KW-0963">Cytoplasm</keyword>
<dbReference type="PANTHER" id="PTHR10168">
    <property type="entry name" value="GLUTAREDOXIN"/>
    <property type="match status" value="1"/>
</dbReference>
<evidence type="ECO:0000256" key="3">
    <source>
        <dbReference type="ARBA" id="ARBA00022490"/>
    </source>
</evidence>